<comment type="similarity">
    <text evidence="7">Belongs to the DHHC palmitoyltransferase family.</text>
</comment>
<dbReference type="PANTHER" id="PTHR22883:SF452">
    <property type="entry name" value="PALMITOYLTRANSFERASE"/>
    <property type="match status" value="1"/>
</dbReference>
<feature type="transmembrane region" description="Helical" evidence="7">
    <location>
        <begin position="218"/>
        <end position="241"/>
    </location>
</feature>
<sequence length="306" mass="35766">MVQRRSTMANDNGPELKTYNYLKSFFEGPKLSEEDMKLPMWQRFKLLQDMRAKDPAGARNSAIFFRCLLLFQAPTQLYVFIAHIVPFFFGDYGPWVEYYMKVFVAFVFFNGMANWLCVILYDPGYYKTKDNPNLQLGNFDQPPDQFVPLIEQSSNGMNGHCVYDLTAKEGLPWEFCNECEMYIPPRSKHCKHCKKCILKRDHHCFMVGNCIGFKNQRYFFVLAFYALITGLVGGYFTYKYIQIEVWPHMYSWTYLIPPVTVVQTLFGQLTIFECLLLTVVALGKTLYELSRQTGVKSSNSINRNFR</sequence>
<keyword evidence="4 7" id="KW-1133">Transmembrane helix</keyword>
<dbReference type="InterPro" id="IPR039859">
    <property type="entry name" value="PFA4/ZDH16/20/ERF2-like"/>
</dbReference>
<gene>
    <name evidence="9" type="ORF">MAR_001145</name>
</gene>
<dbReference type="EMBL" id="CP111022">
    <property type="protein sequence ID" value="WAR19307.1"/>
    <property type="molecule type" value="Genomic_DNA"/>
</dbReference>
<evidence type="ECO:0000256" key="2">
    <source>
        <dbReference type="ARBA" id="ARBA00022679"/>
    </source>
</evidence>
<keyword evidence="3 7" id="KW-0812">Transmembrane</keyword>
<keyword evidence="10" id="KW-1185">Reference proteome</keyword>
<keyword evidence="5 7" id="KW-0472">Membrane</keyword>
<proteinExistence type="inferred from homology"/>
<evidence type="ECO:0000256" key="3">
    <source>
        <dbReference type="ARBA" id="ARBA00022692"/>
    </source>
</evidence>
<organism evidence="9 10">
    <name type="scientific">Mya arenaria</name>
    <name type="common">Soft-shell clam</name>
    <dbReference type="NCBI Taxonomy" id="6604"/>
    <lineage>
        <taxon>Eukaryota</taxon>
        <taxon>Metazoa</taxon>
        <taxon>Spiralia</taxon>
        <taxon>Lophotrochozoa</taxon>
        <taxon>Mollusca</taxon>
        <taxon>Bivalvia</taxon>
        <taxon>Autobranchia</taxon>
        <taxon>Heteroconchia</taxon>
        <taxon>Euheterodonta</taxon>
        <taxon>Imparidentia</taxon>
        <taxon>Neoheterodontei</taxon>
        <taxon>Myida</taxon>
        <taxon>Myoidea</taxon>
        <taxon>Myidae</taxon>
        <taxon>Mya</taxon>
    </lineage>
</organism>
<evidence type="ECO:0000259" key="8">
    <source>
        <dbReference type="Pfam" id="PF01529"/>
    </source>
</evidence>
<reference evidence="9" key="1">
    <citation type="submission" date="2022-11" db="EMBL/GenBank/DDBJ databases">
        <title>Centuries of genome instability and evolution in soft-shell clam transmissible cancer (bioRxiv).</title>
        <authorList>
            <person name="Hart S.F.M."/>
            <person name="Yonemitsu M.A."/>
            <person name="Giersch R.M."/>
            <person name="Beal B.F."/>
            <person name="Arriagada G."/>
            <person name="Davis B.W."/>
            <person name="Ostrander E.A."/>
            <person name="Goff S.P."/>
            <person name="Metzger M.J."/>
        </authorList>
    </citation>
    <scope>NUCLEOTIDE SEQUENCE</scope>
    <source>
        <strain evidence="9">MELC-2E11</strain>
        <tissue evidence="9">Siphon/mantle</tissue>
    </source>
</reference>
<accession>A0ABY7FCH1</accession>
<evidence type="ECO:0000256" key="4">
    <source>
        <dbReference type="ARBA" id="ARBA00022989"/>
    </source>
</evidence>
<dbReference type="PROSITE" id="PS50216">
    <property type="entry name" value="DHHC"/>
    <property type="match status" value="1"/>
</dbReference>
<dbReference type="EC" id="2.3.1.225" evidence="7"/>
<dbReference type="Proteomes" id="UP001164746">
    <property type="component" value="Chromosome 11"/>
</dbReference>
<dbReference type="InterPro" id="IPR001594">
    <property type="entry name" value="Palmitoyltrfase_DHHC"/>
</dbReference>
<dbReference type="PANTHER" id="PTHR22883">
    <property type="entry name" value="ZINC FINGER DHHC DOMAIN CONTAINING PROTEIN"/>
    <property type="match status" value="1"/>
</dbReference>
<feature type="domain" description="Palmitoyltransferase DHHC" evidence="8">
    <location>
        <begin position="174"/>
        <end position="280"/>
    </location>
</feature>
<comment type="subcellular location">
    <subcellularLocation>
        <location evidence="1">Membrane</location>
        <topology evidence="1">Multi-pass membrane protein</topology>
    </subcellularLocation>
</comment>
<dbReference type="Pfam" id="PF01529">
    <property type="entry name" value="DHHC"/>
    <property type="match status" value="1"/>
</dbReference>
<name>A0ABY7FCH1_MYAAR</name>
<evidence type="ECO:0000256" key="5">
    <source>
        <dbReference type="ARBA" id="ARBA00023136"/>
    </source>
</evidence>
<evidence type="ECO:0000256" key="6">
    <source>
        <dbReference type="ARBA" id="ARBA00023315"/>
    </source>
</evidence>
<evidence type="ECO:0000313" key="10">
    <source>
        <dbReference type="Proteomes" id="UP001164746"/>
    </source>
</evidence>
<keyword evidence="6 7" id="KW-0012">Acyltransferase</keyword>
<evidence type="ECO:0000313" key="9">
    <source>
        <dbReference type="EMBL" id="WAR19307.1"/>
    </source>
</evidence>
<feature type="transmembrane region" description="Helical" evidence="7">
    <location>
        <begin position="63"/>
        <end position="86"/>
    </location>
</feature>
<keyword evidence="2 7" id="KW-0808">Transferase</keyword>
<feature type="transmembrane region" description="Helical" evidence="7">
    <location>
        <begin position="261"/>
        <end position="282"/>
    </location>
</feature>
<comment type="domain">
    <text evidence="7">The DHHC domain is required for palmitoyltransferase activity.</text>
</comment>
<evidence type="ECO:0000256" key="1">
    <source>
        <dbReference type="ARBA" id="ARBA00004141"/>
    </source>
</evidence>
<protein>
    <recommendedName>
        <fullName evidence="7">Palmitoyltransferase</fullName>
        <ecNumber evidence="7">2.3.1.225</ecNumber>
    </recommendedName>
</protein>
<feature type="non-terminal residue" evidence="9">
    <location>
        <position position="306"/>
    </location>
</feature>
<evidence type="ECO:0000256" key="7">
    <source>
        <dbReference type="RuleBase" id="RU079119"/>
    </source>
</evidence>
<comment type="catalytic activity">
    <reaction evidence="7">
        <text>L-cysteinyl-[protein] + hexadecanoyl-CoA = S-hexadecanoyl-L-cysteinyl-[protein] + CoA</text>
        <dbReference type="Rhea" id="RHEA:36683"/>
        <dbReference type="Rhea" id="RHEA-COMP:10131"/>
        <dbReference type="Rhea" id="RHEA-COMP:11032"/>
        <dbReference type="ChEBI" id="CHEBI:29950"/>
        <dbReference type="ChEBI" id="CHEBI:57287"/>
        <dbReference type="ChEBI" id="CHEBI:57379"/>
        <dbReference type="ChEBI" id="CHEBI:74151"/>
        <dbReference type="EC" id="2.3.1.225"/>
    </reaction>
</comment>
<feature type="transmembrane region" description="Helical" evidence="7">
    <location>
        <begin position="98"/>
        <end position="121"/>
    </location>
</feature>